<protein>
    <submittedName>
        <fullName evidence="3">Uncharacterized protein LOC111089507</fullName>
    </submittedName>
</protein>
<keyword evidence="1" id="KW-1133">Transmembrane helix</keyword>
<accession>A0ABM1TPP2</accession>
<keyword evidence="2" id="KW-1185">Reference proteome</keyword>
<gene>
    <name evidence="3" type="primary">LOC111089507</name>
</gene>
<dbReference type="RefSeq" id="XP_022257848.1">
    <property type="nucleotide sequence ID" value="XM_022402140.1"/>
</dbReference>
<name>A0ABM1TPP2_LIMPO</name>
<sequence>MGEKTKLLKHQDSDELKYGSIKDQDTDSRHSRTHFTRHHCVIVSTTLVIVLVSIIITLSLGLPKIREKKLKYLDTSFPVSSSILGVYDKAVILADAEPCAPIGKYVQ</sequence>
<evidence type="ECO:0000313" key="3">
    <source>
        <dbReference type="RefSeq" id="XP_022257848.1"/>
    </source>
</evidence>
<keyword evidence="1" id="KW-0472">Membrane</keyword>
<feature type="transmembrane region" description="Helical" evidence="1">
    <location>
        <begin position="41"/>
        <end position="62"/>
    </location>
</feature>
<dbReference type="Proteomes" id="UP000694941">
    <property type="component" value="Unplaced"/>
</dbReference>
<proteinExistence type="predicted"/>
<evidence type="ECO:0000256" key="1">
    <source>
        <dbReference type="SAM" id="Phobius"/>
    </source>
</evidence>
<evidence type="ECO:0000313" key="2">
    <source>
        <dbReference type="Proteomes" id="UP000694941"/>
    </source>
</evidence>
<dbReference type="GeneID" id="111089507"/>
<keyword evidence="1" id="KW-0812">Transmembrane</keyword>
<reference evidence="3" key="1">
    <citation type="submission" date="2025-08" db="UniProtKB">
        <authorList>
            <consortium name="RefSeq"/>
        </authorList>
    </citation>
    <scope>IDENTIFICATION</scope>
    <source>
        <tissue evidence="3">Muscle</tissue>
    </source>
</reference>
<organism evidence="2 3">
    <name type="scientific">Limulus polyphemus</name>
    <name type="common">Atlantic horseshoe crab</name>
    <dbReference type="NCBI Taxonomy" id="6850"/>
    <lineage>
        <taxon>Eukaryota</taxon>
        <taxon>Metazoa</taxon>
        <taxon>Ecdysozoa</taxon>
        <taxon>Arthropoda</taxon>
        <taxon>Chelicerata</taxon>
        <taxon>Merostomata</taxon>
        <taxon>Xiphosura</taxon>
        <taxon>Limulidae</taxon>
        <taxon>Limulus</taxon>
    </lineage>
</organism>